<keyword evidence="1" id="KW-0812">Transmembrane</keyword>
<protein>
    <submittedName>
        <fullName evidence="2">Uncharacterized protein</fullName>
    </submittedName>
</protein>
<keyword evidence="1" id="KW-1133">Transmembrane helix</keyword>
<keyword evidence="1" id="KW-0472">Membrane</keyword>
<evidence type="ECO:0000313" key="2">
    <source>
        <dbReference type="EMBL" id="SVA36146.1"/>
    </source>
</evidence>
<evidence type="ECO:0000256" key="1">
    <source>
        <dbReference type="SAM" id="Phobius"/>
    </source>
</evidence>
<accession>A0A381V6Z5</accession>
<dbReference type="EMBL" id="UINC01008025">
    <property type="protein sequence ID" value="SVA36146.1"/>
    <property type="molecule type" value="Genomic_DNA"/>
</dbReference>
<feature type="non-terminal residue" evidence="2">
    <location>
        <position position="1"/>
    </location>
</feature>
<reference evidence="2" key="1">
    <citation type="submission" date="2018-05" db="EMBL/GenBank/DDBJ databases">
        <authorList>
            <person name="Lanie J.A."/>
            <person name="Ng W.-L."/>
            <person name="Kazmierczak K.M."/>
            <person name="Andrzejewski T.M."/>
            <person name="Davidsen T.M."/>
            <person name="Wayne K.J."/>
            <person name="Tettelin H."/>
            <person name="Glass J.I."/>
            <person name="Rusch D."/>
            <person name="Podicherti R."/>
            <person name="Tsui H.-C.T."/>
            <person name="Winkler M.E."/>
        </authorList>
    </citation>
    <scope>NUCLEOTIDE SEQUENCE</scope>
</reference>
<proteinExistence type="predicted"/>
<feature type="transmembrane region" description="Helical" evidence="1">
    <location>
        <begin position="74"/>
        <end position="94"/>
    </location>
</feature>
<gene>
    <name evidence="2" type="ORF">METZ01_LOCUS89000</name>
</gene>
<sequence>VFLFGQESMADRPNPCEDPLLNLAQKKGIKAIPIKDIPRFRKLMKACEDEGGHKVIEQIVYRDWQRDYKKAKTMASFTPTFSVIVFLVMIYYFIGLAIATK</sequence>
<name>A0A381V6Z5_9ZZZZ</name>
<organism evidence="2">
    <name type="scientific">marine metagenome</name>
    <dbReference type="NCBI Taxonomy" id="408172"/>
    <lineage>
        <taxon>unclassified sequences</taxon>
        <taxon>metagenomes</taxon>
        <taxon>ecological metagenomes</taxon>
    </lineage>
</organism>
<dbReference type="AlphaFoldDB" id="A0A381V6Z5"/>